<proteinExistence type="predicted"/>
<gene>
    <name evidence="1" type="ORF">OKA104_LOCUS54089</name>
</gene>
<dbReference type="AlphaFoldDB" id="A0A820SGT7"/>
<organism evidence="1 2">
    <name type="scientific">Adineta steineri</name>
    <dbReference type="NCBI Taxonomy" id="433720"/>
    <lineage>
        <taxon>Eukaryota</taxon>
        <taxon>Metazoa</taxon>
        <taxon>Spiralia</taxon>
        <taxon>Gnathifera</taxon>
        <taxon>Rotifera</taxon>
        <taxon>Eurotatoria</taxon>
        <taxon>Bdelloidea</taxon>
        <taxon>Adinetida</taxon>
        <taxon>Adinetidae</taxon>
        <taxon>Adineta</taxon>
    </lineage>
</organism>
<sequence>VNASNTLANLKPRLSQTIVNGTCSSNFECIHDYLIEINPISSGATALLLNSNSYSRTILAETPPTMNVSSPVDISLPYTSTNRTYLLPISTSGANSVSVTISQNGTLQNSTFNGVSIGIPIPNDSSRITV</sequence>
<protein>
    <submittedName>
        <fullName evidence="1">Uncharacterized protein</fullName>
    </submittedName>
</protein>
<name>A0A820SGT7_9BILA</name>
<evidence type="ECO:0000313" key="1">
    <source>
        <dbReference type="EMBL" id="CAF4449644.1"/>
    </source>
</evidence>
<accession>A0A820SGT7</accession>
<evidence type="ECO:0000313" key="2">
    <source>
        <dbReference type="Proteomes" id="UP000663881"/>
    </source>
</evidence>
<comment type="caution">
    <text evidence="1">The sequence shown here is derived from an EMBL/GenBank/DDBJ whole genome shotgun (WGS) entry which is preliminary data.</text>
</comment>
<dbReference type="EMBL" id="CAJOAY010035152">
    <property type="protein sequence ID" value="CAF4449644.1"/>
    <property type="molecule type" value="Genomic_DNA"/>
</dbReference>
<reference evidence="1" key="1">
    <citation type="submission" date="2021-02" db="EMBL/GenBank/DDBJ databases">
        <authorList>
            <person name="Nowell W R."/>
        </authorList>
    </citation>
    <scope>NUCLEOTIDE SEQUENCE</scope>
</reference>
<feature type="non-terminal residue" evidence="1">
    <location>
        <position position="130"/>
    </location>
</feature>
<dbReference type="Proteomes" id="UP000663881">
    <property type="component" value="Unassembled WGS sequence"/>
</dbReference>